<organism evidence="2 3">
    <name type="scientific">Petrolisthes manimaculis</name>
    <dbReference type="NCBI Taxonomy" id="1843537"/>
    <lineage>
        <taxon>Eukaryota</taxon>
        <taxon>Metazoa</taxon>
        <taxon>Ecdysozoa</taxon>
        <taxon>Arthropoda</taxon>
        <taxon>Crustacea</taxon>
        <taxon>Multicrustacea</taxon>
        <taxon>Malacostraca</taxon>
        <taxon>Eumalacostraca</taxon>
        <taxon>Eucarida</taxon>
        <taxon>Decapoda</taxon>
        <taxon>Pleocyemata</taxon>
        <taxon>Anomura</taxon>
        <taxon>Galatheoidea</taxon>
        <taxon>Porcellanidae</taxon>
        <taxon>Petrolisthes</taxon>
    </lineage>
</organism>
<keyword evidence="1" id="KW-0812">Transmembrane</keyword>
<dbReference type="EMBL" id="JAWZYT010002815">
    <property type="protein sequence ID" value="KAK4301894.1"/>
    <property type="molecule type" value="Genomic_DNA"/>
</dbReference>
<feature type="transmembrane region" description="Helical" evidence="1">
    <location>
        <begin position="58"/>
        <end position="86"/>
    </location>
</feature>
<accession>A0AAE1U0K7</accession>
<evidence type="ECO:0000313" key="3">
    <source>
        <dbReference type="Proteomes" id="UP001292094"/>
    </source>
</evidence>
<dbReference type="AlphaFoldDB" id="A0AAE1U0K7"/>
<protein>
    <submittedName>
        <fullName evidence="2">Uncharacterized protein</fullName>
    </submittedName>
</protein>
<gene>
    <name evidence="2" type="ORF">Pmani_026007</name>
</gene>
<evidence type="ECO:0000313" key="2">
    <source>
        <dbReference type="EMBL" id="KAK4301894.1"/>
    </source>
</evidence>
<reference evidence="2" key="1">
    <citation type="submission" date="2023-11" db="EMBL/GenBank/DDBJ databases">
        <title>Genome assemblies of two species of porcelain crab, Petrolisthes cinctipes and Petrolisthes manimaculis (Anomura: Porcellanidae).</title>
        <authorList>
            <person name="Angst P."/>
        </authorList>
    </citation>
    <scope>NUCLEOTIDE SEQUENCE</scope>
    <source>
        <strain evidence="2">PB745_02</strain>
        <tissue evidence="2">Gill</tissue>
    </source>
</reference>
<comment type="caution">
    <text evidence="2">The sequence shown here is derived from an EMBL/GenBank/DDBJ whole genome shotgun (WGS) entry which is preliminary data.</text>
</comment>
<keyword evidence="1" id="KW-0472">Membrane</keyword>
<sequence length="108" mass="12201">MPTAPSQQSNVNKHEGFSDQSTFRNMWRYSDSIPRAQQVHIPTMTTLAPLTTPPSKAYYYPIAISNAYAALYIFTFGTIPAILFIAKCEEYHKTPRLDSSLGRVKGRE</sequence>
<evidence type="ECO:0000256" key="1">
    <source>
        <dbReference type="SAM" id="Phobius"/>
    </source>
</evidence>
<proteinExistence type="predicted"/>
<keyword evidence="3" id="KW-1185">Reference proteome</keyword>
<name>A0AAE1U0K7_9EUCA</name>
<keyword evidence="1" id="KW-1133">Transmembrane helix</keyword>
<dbReference type="Proteomes" id="UP001292094">
    <property type="component" value="Unassembled WGS sequence"/>
</dbReference>